<keyword evidence="2" id="KW-1185">Reference proteome</keyword>
<gene>
    <name evidence="1" type="ORF">HCBG_09229</name>
</gene>
<dbReference type="InParanoid" id="C0P1E9"/>
<organism evidence="1 2">
    <name type="scientific">Ajellomyces capsulatus (strain G186AR / H82 / ATCC MYA-2454 / RMSCC 2432)</name>
    <name type="common">Darling's disease fungus</name>
    <name type="synonym">Histoplasma capsulatum</name>
    <dbReference type="NCBI Taxonomy" id="447093"/>
    <lineage>
        <taxon>Eukaryota</taxon>
        <taxon>Fungi</taxon>
        <taxon>Dikarya</taxon>
        <taxon>Ascomycota</taxon>
        <taxon>Pezizomycotina</taxon>
        <taxon>Eurotiomycetes</taxon>
        <taxon>Eurotiomycetidae</taxon>
        <taxon>Onygenales</taxon>
        <taxon>Ajellomycetaceae</taxon>
        <taxon>Histoplasma</taxon>
    </lineage>
</organism>
<dbReference type="RefSeq" id="XP_045283009.1">
    <property type="nucleotide sequence ID" value="XM_045436278.1"/>
</dbReference>
<protein>
    <submittedName>
        <fullName evidence="1">Uncharacterized protein</fullName>
    </submittedName>
</protein>
<evidence type="ECO:0000313" key="1">
    <source>
        <dbReference type="EMBL" id="EEH02528.1"/>
    </source>
</evidence>
<sequence>MSSRGFNFRMFDILRTLLVKPMQIIGETGFRCRRQKSISSAWDVRYYQSACHISQSMSNWKKDHRLVELEKSKEAVKEQNIGETMNVKIAYCGGRKACENRIFCHPLKSSSKTPQK</sequence>
<dbReference type="Proteomes" id="UP000001631">
    <property type="component" value="Unassembled WGS sequence"/>
</dbReference>
<dbReference type="HOGENOM" id="CLU_2096179_0_0_1"/>
<accession>C0P1E9</accession>
<name>C0P1E9_AJECG</name>
<reference evidence="1" key="1">
    <citation type="submission" date="2009-02" db="EMBL/GenBank/DDBJ databases">
        <title>The Genome Sequence of Ajellomyces capsulatus strain G186AR.</title>
        <authorList>
            <consortium name="The Broad Institute Genome Sequencing Platform"/>
            <person name="Champion M."/>
            <person name="Cuomo C."/>
            <person name="Ma L.-J."/>
            <person name="Henn M.R."/>
            <person name="Sil A."/>
            <person name="Goldman B."/>
            <person name="Young S.K."/>
            <person name="Kodira C.D."/>
            <person name="Zeng Q."/>
            <person name="Koehrsen M."/>
            <person name="Alvarado L."/>
            <person name="Berlin A."/>
            <person name="Borenstein D."/>
            <person name="Chen Z."/>
            <person name="Engels R."/>
            <person name="Freedman E."/>
            <person name="Gellesch M."/>
            <person name="Goldberg J."/>
            <person name="Griggs A."/>
            <person name="Gujja S."/>
            <person name="Heiman D."/>
            <person name="Hepburn T."/>
            <person name="Howarth C."/>
            <person name="Jen D."/>
            <person name="Larson L."/>
            <person name="Lewis B."/>
            <person name="Mehta T."/>
            <person name="Park D."/>
            <person name="Pearson M."/>
            <person name="Roberts A."/>
            <person name="Saif S."/>
            <person name="Shea T."/>
            <person name="Shenoy N."/>
            <person name="Sisk P."/>
            <person name="Stolte C."/>
            <person name="Sykes S."/>
            <person name="Walk T."/>
            <person name="White J."/>
            <person name="Yandava C."/>
            <person name="Klein B."/>
            <person name="McEwen J.G."/>
            <person name="Puccia R."/>
            <person name="Goldman G.H."/>
            <person name="Felipe M.S."/>
            <person name="Nino-Vega G."/>
            <person name="San-Blas G."/>
            <person name="Taylor J."/>
            <person name="Mendoza L."/>
            <person name="Galagan J."/>
            <person name="Nusbaum C."/>
            <person name="Birren B."/>
        </authorList>
    </citation>
    <scope>NUCLEOTIDE SEQUENCE</scope>
    <source>
        <strain evidence="1">G186AR</strain>
    </source>
</reference>
<dbReference type="GeneID" id="69042245"/>
<evidence type="ECO:0000313" key="2">
    <source>
        <dbReference type="Proteomes" id="UP000001631"/>
    </source>
</evidence>
<dbReference type="AlphaFoldDB" id="C0P1E9"/>
<proteinExistence type="predicted"/>
<dbReference type="EMBL" id="GG663437">
    <property type="protein sequence ID" value="EEH02528.1"/>
    <property type="molecule type" value="Genomic_DNA"/>
</dbReference>